<evidence type="ECO:0000313" key="2">
    <source>
        <dbReference type="Proteomes" id="UP001241377"/>
    </source>
</evidence>
<gene>
    <name evidence="1" type="ORF">QFC19_005904</name>
</gene>
<sequence>MDFTQPTQTQPTQQAPETQLGDRLNGDTNLICRLICTTGQYSYFDLTKTKDDRTWTVGRNGTCDFVLSTSTRLSNKHFKIWFNEGDKTTWIQDTSTNGTHLNNSRLVKGSNYMLNQGDEIAVGVGVPKDVVRFVVLFTDEFNPAKVAGSSADNSELGIHSDFIIRQEAIGQGAFATVKKAIERSTGDSYAVKIINRRKALNAGGAMVGVDRELQILRKLHHPNIVALKSFYEDMDNYYLVMELVPGGDLMDFVAANGAIGEDATQVITKQILEGISYVHKLGILHRDLKPDNILIMQDDPILVKITDFGLAKISDNATFMKTFCGTLAYVAPEVITGKFDSSQDSSRANYSSLVDIWSLGCLVYVLLTSHLPFNGKTQAQMFQKIKQGEFHESPLNSYNVSPEGRDFLRACLQVDPRQRMTAEQALKHNWLSALDSYTEELQKVLSLSQSQSQQSRKVDNGIPITDPISKIDEELMLRPLDSERNKKKNNNEFKVPKRVVPMPQSQPPKFSQDSQKNGPSPVKRGRSEEDNSPLKKQKTIEPVTLAVPNGGRELSQPHSVKSPTRSDIPKDTFIHLKPLKDSIAHAPIFIRQGVNPYAVGRNETCDTFINDDRMSKIHCLFNKKRHPVFEKSIYESPAHCLDDVWLLDFSTNSCLVNGVVLGKGKKVQLFNGDQIAFFQDGTTHEVLGFEVDIHDPTGLFNGGERLPENDPKFVNVMRQDAADLKLRPKVVLELAVAERGMTSNPVKIAYGTGGSLNLVLRHQRKRIDEETKVPGGSQTLKRASLQIGQQRPTNSWIG</sequence>
<reference evidence="1" key="1">
    <citation type="submission" date="2023-04" db="EMBL/GenBank/DDBJ databases">
        <title>Draft Genome sequencing of Naganishia species isolated from polar environments using Oxford Nanopore Technology.</title>
        <authorList>
            <person name="Leo P."/>
            <person name="Venkateswaran K."/>
        </authorList>
    </citation>
    <scope>NUCLEOTIDE SEQUENCE</scope>
    <source>
        <strain evidence="1">MNA-CCFEE 5261</strain>
    </source>
</reference>
<dbReference type="EMBL" id="JASBWR010000068">
    <property type="protein sequence ID" value="KAJ9099665.1"/>
    <property type="molecule type" value="Genomic_DNA"/>
</dbReference>
<dbReference type="Proteomes" id="UP001241377">
    <property type="component" value="Unassembled WGS sequence"/>
</dbReference>
<name>A0ACC2VKQ2_9TREE</name>
<comment type="caution">
    <text evidence="1">The sequence shown here is derived from an EMBL/GenBank/DDBJ whole genome shotgun (WGS) entry which is preliminary data.</text>
</comment>
<evidence type="ECO:0000313" key="1">
    <source>
        <dbReference type="EMBL" id="KAJ9099665.1"/>
    </source>
</evidence>
<keyword evidence="2" id="KW-1185">Reference proteome</keyword>
<proteinExistence type="predicted"/>
<accession>A0ACC2VKQ2</accession>
<protein>
    <submittedName>
        <fullName evidence="1">Uncharacterized protein</fullName>
    </submittedName>
</protein>
<organism evidence="1 2">
    <name type="scientific">Naganishia cerealis</name>
    <dbReference type="NCBI Taxonomy" id="610337"/>
    <lineage>
        <taxon>Eukaryota</taxon>
        <taxon>Fungi</taxon>
        <taxon>Dikarya</taxon>
        <taxon>Basidiomycota</taxon>
        <taxon>Agaricomycotina</taxon>
        <taxon>Tremellomycetes</taxon>
        <taxon>Filobasidiales</taxon>
        <taxon>Filobasidiaceae</taxon>
        <taxon>Naganishia</taxon>
    </lineage>
</organism>